<dbReference type="PROSITE" id="PS51820">
    <property type="entry name" value="PA14"/>
    <property type="match status" value="3"/>
</dbReference>
<dbReference type="EMBL" id="JAANNP010000029">
    <property type="protein sequence ID" value="NHC15411.1"/>
    <property type="molecule type" value="Genomic_DNA"/>
</dbReference>
<feature type="domain" description="PA14" evidence="1">
    <location>
        <begin position="687"/>
        <end position="824"/>
    </location>
</feature>
<accession>A0ABX0GZ59</accession>
<dbReference type="RefSeq" id="WP_166283789.1">
    <property type="nucleotide sequence ID" value="NZ_JAANNP010000029.1"/>
</dbReference>
<dbReference type="Proteomes" id="UP000800981">
    <property type="component" value="Unassembled WGS sequence"/>
</dbReference>
<reference evidence="2 3" key="1">
    <citation type="submission" date="2020-03" db="EMBL/GenBank/DDBJ databases">
        <title>Two novel Motilibacter sp.</title>
        <authorList>
            <person name="Liu S."/>
        </authorList>
    </citation>
    <scope>NUCLEOTIDE SEQUENCE [LARGE SCALE GENOMIC DNA]</scope>
    <source>
        <strain evidence="2 3">E257</strain>
    </source>
</reference>
<dbReference type="InterPro" id="IPR014262">
    <property type="entry name" value="HAF_rpt"/>
</dbReference>
<dbReference type="Gene3D" id="3.90.182.10">
    <property type="entry name" value="Toxin - Anthrax Protective Antigen,domain 1"/>
    <property type="match status" value="3"/>
</dbReference>
<evidence type="ECO:0000313" key="2">
    <source>
        <dbReference type="EMBL" id="NHC15411.1"/>
    </source>
</evidence>
<feature type="domain" description="PA14" evidence="1">
    <location>
        <begin position="547"/>
        <end position="682"/>
    </location>
</feature>
<dbReference type="SUPFAM" id="SSF56988">
    <property type="entry name" value="Anthrax protective antigen"/>
    <property type="match status" value="3"/>
</dbReference>
<dbReference type="SMART" id="SM00758">
    <property type="entry name" value="PA14"/>
    <property type="match status" value="3"/>
</dbReference>
<proteinExistence type="predicted"/>
<dbReference type="NCBIfam" id="TIGR02913">
    <property type="entry name" value="HAF_rpt"/>
    <property type="match status" value="4"/>
</dbReference>
<dbReference type="Pfam" id="PF07691">
    <property type="entry name" value="PA14"/>
    <property type="match status" value="3"/>
</dbReference>
<dbReference type="InterPro" id="IPR011658">
    <property type="entry name" value="PA14_dom"/>
</dbReference>
<sequence length="830" mass="88141">MTGPLRGGGRTVLVALAVSTIVAPLTGMAPARADAATEAPTATAPAAAVKYRYVDLGALGASLGGGSRSDAVAISERGQVVGSSSAPSGGGVFGYLWENGRMTQLDPQSGADGRVIQSNDVNEAGTIVGWGWTGFYTPPRPVVIQDGVRRTLPTGYGAESGAAARAINDDGFIVGTYFEKQGSPIRAAVWKNGQVQDIGTLGGVAATRYGTESEARDVNNAGEVVGVALPAGGAPLHAFVWRDGVMRDLGGLGGTTEASQANAINERGDVVGSSQAADGKTYATLWSGGSARSLGTLDDGLQNAGSVAYGINEAGTVVGTSNVRIPGKASTEYHAAVWRDGQVYDLNAVTRDVPADLNLWLASSVNDSGVIVGRGCVIGTCGCECVITRAVMLVPEGVDGPPGRGLRASYFSTPDLSGPSVDRVDPVVDFDWGLSAPAPGTPEDRFSVRWTGLVIARHTELYTFTTTSDDGVRLWVDERLVIDQWHVQGPTAYSGTILLSAGDSYSVRLEYFEHTAGATAQLRWSSASQPEEVVPADRLVPTTPVAEPGKGLQAEYYATNDLSGPAVRRVDASIDFDWRGAPPVAGLPSSNFSVRWTGTVVPRADEVTFTTASDDGIRLWIDGRLVIDEWNYRRVAEHSVTLPLAHGHPYSIKIEYFQGGNDAVAKLKWGRGPAQEIVPPAQLLPTLPRMGLRASYFPNKTLSGPAVTRVDRTLDFDWGLGNPGDGLPDDGFSVRWEGRVWPRTTGNHTFYTTSDDGIRLWIDGKLVIDQWNDHGPTEHSGTVWLAANVHHAIKVEYYENVWTSTARLAWSGPGLPKQVIRPEQLIPLRD</sequence>
<comment type="caution">
    <text evidence="2">The sequence shown here is derived from an EMBL/GenBank/DDBJ whole genome shotgun (WGS) entry which is preliminary data.</text>
</comment>
<feature type="domain" description="PA14" evidence="1">
    <location>
        <begin position="401"/>
        <end position="538"/>
    </location>
</feature>
<name>A0ABX0GZ59_9ACTN</name>
<organism evidence="2 3">
    <name type="scientific">Motilibacter deserti</name>
    <dbReference type="NCBI Taxonomy" id="2714956"/>
    <lineage>
        <taxon>Bacteria</taxon>
        <taxon>Bacillati</taxon>
        <taxon>Actinomycetota</taxon>
        <taxon>Actinomycetes</taxon>
        <taxon>Motilibacterales</taxon>
        <taxon>Motilibacteraceae</taxon>
        <taxon>Motilibacter</taxon>
    </lineage>
</organism>
<protein>
    <recommendedName>
        <fullName evidence="1">PA14 domain-containing protein</fullName>
    </recommendedName>
</protein>
<gene>
    <name evidence="2" type="ORF">G9H71_16655</name>
</gene>
<evidence type="ECO:0000259" key="1">
    <source>
        <dbReference type="PROSITE" id="PS51820"/>
    </source>
</evidence>
<keyword evidence="3" id="KW-1185">Reference proteome</keyword>
<dbReference type="InterPro" id="IPR037524">
    <property type="entry name" value="PA14/GLEYA"/>
</dbReference>
<evidence type="ECO:0000313" key="3">
    <source>
        <dbReference type="Proteomes" id="UP000800981"/>
    </source>
</evidence>